<feature type="transmembrane region" description="Helical" evidence="9">
    <location>
        <begin position="7"/>
        <end position="30"/>
    </location>
</feature>
<dbReference type="InterPro" id="IPR005829">
    <property type="entry name" value="Sugar_transporter_CS"/>
</dbReference>
<evidence type="ECO:0000256" key="8">
    <source>
        <dbReference type="RuleBase" id="RU003346"/>
    </source>
</evidence>
<dbReference type="GO" id="GO:0022857">
    <property type="term" value="F:transmembrane transporter activity"/>
    <property type="evidence" value="ECO:0007669"/>
    <property type="project" value="InterPro"/>
</dbReference>
<dbReference type="InterPro" id="IPR005828">
    <property type="entry name" value="MFS_sugar_transport-like"/>
</dbReference>
<protein>
    <submittedName>
        <fullName evidence="11">Sugar symporter</fullName>
    </submittedName>
</protein>
<gene>
    <name evidence="11" type="ORF">FM101_01050</name>
</gene>
<dbReference type="PRINTS" id="PR00171">
    <property type="entry name" value="SUGRTRNSPORT"/>
</dbReference>
<feature type="transmembrane region" description="Helical" evidence="9">
    <location>
        <begin position="405"/>
        <end position="423"/>
    </location>
</feature>
<dbReference type="InterPro" id="IPR036259">
    <property type="entry name" value="MFS_trans_sf"/>
</dbReference>
<evidence type="ECO:0000256" key="2">
    <source>
        <dbReference type="ARBA" id="ARBA00010992"/>
    </source>
</evidence>
<dbReference type="InterPro" id="IPR050814">
    <property type="entry name" value="Myo-inositol_Transporter"/>
</dbReference>
<dbReference type="PROSITE" id="PS00217">
    <property type="entry name" value="SUGAR_TRANSPORT_2"/>
    <property type="match status" value="1"/>
</dbReference>
<feature type="transmembrane region" description="Helical" evidence="9">
    <location>
        <begin position="72"/>
        <end position="90"/>
    </location>
</feature>
<evidence type="ECO:0000256" key="4">
    <source>
        <dbReference type="ARBA" id="ARBA00022475"/>
    </source>
</evidence>
<evidence type="ECO:0000256" key="5">
    <source>
        <dbReference type="ARBA" id="ARBA00022692"/>
    </source>
</evidence>
<evidence type="ECO:0000256" key="7">
    <source>
        <dbReference type="ARBA" id="ARBA00023136"/>
    </source>
</evidence>
<feature type="transmembrane region" description="Helical" evidence="9">
    <location>
        <begin position="372"/>
        <end position="393"/>
    </location>
</feature>
<feature type="transmembrane region" description="Helical" evidence="9">
    <location>
        <begin position="42"/>
        <end position="60"/>
    </location>
</feature>
<sequence>MVYAVSAIAAVGGFLFGYDTGVISGALLFINDDFSLTPFTEGVVVSSILVGAIIGAVGCGPLSDRFGRKNTIITAAAVFTIGALLAAFAPTAEFLVVARLVLGVAVGAASVLVPLFIAEAAPPAIRGRLVSANQLLITIGILAAYLTNALFAHDGGWRWMFGLGVIPAIVLGVGMLFLPETPRWLFEKGRTDEARTVLGRLRDPQTAQSEYQEIHRSIHEDVQPKSTLRDLTTPWVRPALIAGIGVSVFGQASGINSVIYYAPTIFNSTGLGASTAILGTVGIGAVNVIMTIVGMSLVDRIGRRVLLMTGFAVMSITLLVLGFVLHGESLDLSAGWIAMVCLAIYIAAFGASVGIVVFVLPSEVYPQRIRGSAMSATLMCNWGMNFVVSLTFLSLFDALGKSWTFWLYALICALGWLFAVKLVPETKGRSLEEIESWSRARAT</sequence>
<feature type="domain" description="Major facilitator superfamily (MFS) profile" evidence="10">
    <location>
        <begin position="5"/>
        <end position="427"/>
    </location>
</feature>
<evidence type="ECO:0000256" key="9">
    <source>
        <dbReference type="SAM" id="Phobius"/>
    </source>
</evidence>
<dbReference type="Proteomes" id="UP000195913">
    <property type="component" value="Unassembled WGS sequence"/>
</dbReference>
<feature type="transmembrane region" description="Helical" evidence="9">
    <location>
        <begin position="336"/>
        <end position="360"/>
    </location>
</feature>
<keyword evidence="4" id="KW-1003">Cell membrane</keyword>
<feature type="transmembrane region" description="Helical" evidence="9">
    <location>
        <begin position="274"/>
        <end position="298"/>
    </location>
</feature>
<feature type="transmembrane region" description="Helical" evidence="9">
    <location>
        <begin position="96"/>
        <end position="117"/>
    </location>
</feature>
<feature type="transmembrane region" description="Helical" evidence="9">
    <location>
        <begin position="157"/>
        <end position="178"/>
    </location>
</feature>
<dbReference type="FunFam" id="1.20.1250.20:FF:000073">
    <property type="entry name" value="MFS myo-inositol transporter, putative"/>
    <property type="match status" value="1"/>
</dbReference>
<dbReference type="AlphaFoldDB" id="A0A1R4EW13"/>
<dbReference type="InterPro" id="IPR003663">
    <property type="entry name" value="Sugar/inositol_transpt"/>
</dbReference>
<feature type="transmembrane region" description="Helical" evidence="9">
    <location>
        <begin position="129"/>
        <end position="151"/>
    </location>
</feature>
<name>A0A1R4EW13_9MICC</name>
<dbReference type="PANTHER" id="PTHR48020:SF12">
    <property type="entry name" value="PROTON MYO-INOSITOL COTRANSPORTER"/>
    <property type="match status" value="1"/>
</dbReference>
<keyword evidence="7 9" id="KW-0472">Membrane</keyword>
<dbReference type="GO" id="GO:0005886">
    <property type="term" value="C:plasma membrane"/>
    <property type="evidence" value="ECO:0007669"/>
    <property type="project" value="UniProtKB-SubCell"/>
</dbReference>
<dbReference type="PROSITE" id="PS50850">
    <property type="entry name" value="MFS"/>
    <property type="match status" value="1"/>
</dbReference>
<keyword evidence="3 8" id="KW-0813">Transport</keyword>
<dbReference type="PANTHER" id="PTHR48020">
    <property type="entry name" value="PROTON MYO-INOSITOL COTRANSPORTER"/>
    <property type="match status" value="1"/>
</dbReference>
<keyword evidence="5 9" id="KW-0812">Transmembrane</keyword>
<dbReference type="CDD" id="cd17359">
    <property type="entry name" value="MFS_XylE_like"/>
    <property type="match status" value="1"/>
</dbReference>
<reference evidence="11 12" key="1">
    <citation type="submission" date="2017-02" db="EMBL/GenBank/DDBJ databases">
        <authorList>
            <person name="Peterson S.W."/>
        </authorList>
    </citation>
    <scope>NUCLEOTIDE SEQUENCE [LARGE SCALE GENOMIC DNA]</scope>
    <source>
        <strain evidence="11 12">B Ar 00.02</strain>
    </source>
</reference>
<organism evidence="11 12">
    <name type="scientific">Arthrobacter rhombi</name>
    <dbReference type="NCBI Taxonomy" id="71253"/>
    <lineage>
        <taxon>Bacteria</taxon>
        <taxon>Bacillati</taxon>
        <taxon>Actinomycetota</taxon>
        <taxon>Actinomycetes</taxon>
        <taxon>Micrococcales</taxon>
        <taxon>Micrococcaceae</taxon>
        <taxon>Arthrobacter</taxon>
    </lineage>
</organism>
<comment type="subcellular location">
    <subcellularLocation>
        <location evidence="1">Cell membrane</location>
        <topology evidence="1">Multi-pass membrane protein</topology>
    </subcellularLocation>
</comment>
<dbReference type="SUPFAM" id="SSF103473">
    <property type="entry name" value="MFS general substrate transporter"/>
    <property type="match status" value="1"/>
</dbReference>
<feature type="transmembrane region" description="Helical" evidence="9">
    <location>
        <begin position="305"/>
        <end position="324"/>
    </location>
</feature>
<proteinExistence type="inferred from homology"/>
<evidence type="ECO:0000256" key="3">
    <source>
        <dbReference type="ARBA" id="ARBA00022448"/>
    </source>
</evidence>
<dbReference type="EMBL" id="FUHW01000006">
    <property type="protein sequence ID" value="SJM47832.1"/>
    <property type="molecule type" value="Genomic_DNA"/>
</dbReference>
<evidence type="ECO:0000256" key="1">
    <source>
        <dbReference type="ARBA" id="ARBA00004651"/>
    </source>
</evidence>
<evidence type="ECO:0000313" key="12">
    <source>
        <dbReference type="Proteomes" id="UP000195913"/>
    </source>
</evidence>
<dbReference type="InterPro" id="IPR020846">
    <property type="entry name" value="MFS_dom"/>
</dbReference>
<dbReference type="Pfam" id="PF00083">
    <property type="entry name" value="Sugar_tr"/>
    <property type="match status" value="1"/>
</dbReference>
<evidence type="ECO:0000313" key="11">
    <source>
        <dbReference type="EMBL" id="SJM47832.1"/>
    </source>
</evidence>
<accession>A0A1R4EW13</accession>
<keyword evidence="6 9" id="KW-1133">Transmembrane helix</keyword>
<dbReference type="NCBIfam" id="TIGR00879">
    <property type="entry name" value="SP"/>
    <property type="match status" value="1"/>
</dbReference>
<feature type="transmembrane region" description="Helical" evidence="9">
    <location>
        <begin position="239"/>
        <end position="262"/>
    </location>
</feature>
<evidence type="ECO:0000259" key="10">
    <source>
        <dbReference type="PROSITE" id="PS50850"/>
    </source>
</evidence>
<evidence type="ECO:0000256" key="6">
    <source>
        <dbReference type="ARBA" id="ARBA00022989"/>
    </source>
</evidence>
<dbReference type="Gene3D" id="1.20.1250.20">
    <property type="entry name" value="MFS general substrate transporter like domains"/>
    <property type="match status" value="1"/>
</dbReference>
<comment type="similarity">
    <text evidence="2 8">Belongs to the major facilitator superfamily. Sugar transporter (TC 2.A.1.1) family.</text>
</comment>
<dbReference type="InterPro" id="IPR047984">
    <property type="entry name" value="XylE-like"/>
</dbReference>
<keyword evidence="12" id="KW-1185">Reference proteome</keyword>